<dbReference type="PROSITE" id="PS51747">
    <property type="entry name" value="CYT_DCMP_DEAMINASES_2"/>
    <property type="match status" value="1"/>
</dbReference>
<feature type="domain" description="CMP/dCMP-type deaminase" evidence="13">
    <location>
        <begin position="1"/>
        <end position="129"/>
    </location>
</feature>
<comment type="cofactor">
    <cofactor evidence="1 12">
        <name>Zn(2+)</name>
        <dbReference type="ChEBI" id="CHEBI:29105"/>
    </cofactor>
</comment>
<evidence type="ECO:0000256" key="3">
    <source>
        <dbReference type="ARBA" id="ARBA00006576"/>
    </source>
</evidence>
<evidence type="ECO:0000256" key="11">
    <source>
        <dbReference type="ARBA" id="ARBA00049558"/>
    </source>
</evidence>
<dbReference type="InterPro" id="IPR002125">
    <property type="entry name" value="CMP_dCMP_dom"/>
</dbReference>
<dbReference type="InterPro" id="IPR016193">
    <property type="entry name" value="Cytidine_deaminase-like"/>
</dbReference>
<dbReference type="Proteomes" id="UP001529340">
    <property type="component" value="Unassembled WGS sequence"/>
</dbReference>
<evidence type="ECO:0000256" key="10">
    <source>
        <dbReference type="ARBA" id="ARBA00049252"/>
    </source>
</evidence>
<accession>A0ABT7UBA2</accession>
<dbReference type="Gene3D" id="3.40.140.10">
    <property type="entry name" value="Cytidine Deaminase, domain 2"/>
    <property type="match status" value="1"/>
</dbReference>
<dbReference type="NCBIfam" id="TIGR01354">
    <property type="entry name" value="cyt_deam_tetra"/>
    <property type="match status" value="1"/>
</dbReference>
<dbReference type="PROSITE" id="PS00903">
    <property type="entry name" value="CYT_DCMP_DEAMINASES_1"/>
    <property type="match status" value="1"/>
</dbReference>
<evidence type="ECO:0000256" key="5">
    <source>
        <dbReference type="ARBA" id="ARBA00018266"/>
    </source>
</evidence>
<dbReference type="PANTHER" id="PTHR11644:SF2">
    <property type="entry name" value="CYTIDINE DEAMINASE"/>
    <property type="match status" value="1"/>
</dbReference>
<reference evidence="14 15" key="1">
    <citation type="submission" date="2023-06" db="EMBL/GenBank/DDBJ databases">
        <title>Identification and characterization of horizontal gene transfer across gut microbiota members of farm animals based on homology search.</title>
        <authorList>
            <person name="Schwarzerova J."/>
            <person name="Nykrynova M."/>
            <person name="Jureckova K."/>
            <person name="Cejkova D."/>
            <person name="Rychlik I."/>
        </authorList>
    </citation>
    <scope>NUCLEOTIDE SEQUENCE [LARGE SCALE GENOMIC DNA]</scope>
    <source>
        <strain evidence="14 15">ET39</strain>
    </source>
</reference>
<name>A0ABT7UBA2_9FIRM</name>
<dbReference type="SUPFAM" id="SSF53927">
    <property type="entry name" value="Cytidine deaminase-like"/>
    <property type="match status" value="1"/>
</dbReference>
<evidence type="ECO:0000259" key="13">
    <source>
        <dbReference type="PROSITE" id="PS51747"/>
    </source>
</evidence>
<evidence type="ECO:0000256" key="9">
    <source>
        <dbReference type="ARBA" id="ARBA00032005"/>
    </source>
</evidence>
<reference evidence="14 15" key="3">
    <citation type="submission" date="2023-06" db="EMBL/GenBank/DDBJ databases">
        <authorList>
            <person name="Zeman M."/>
            <person name="Kubasova T."/>
            <person name="Jahodarova E."/>
            <person name="Nykrynova M."/>
            <person name="Rychlik I."/>
        </authorList>
    </citation>
    <scope>NUCLEOTIDE SEQUENCE [LARGE SCALE GENOMIC DNA]</scope>
    <source>
        <strain evidence="14 15">ET39</strain>
    </source>
</reference>
<reference evidence="15" key="2">
    <citation type="submission" date="2023-06" db="EMBL/GenBank/DDBJ databases">
        <title>Identification and characterization of horizontal gene transfer across gut microbiota members of farm animals based on homology search.</title>
        <authorList>
            <person name="Zeman M."/>
            <person name="Kubasova T."/>
            <person name="Jahodarova E."/>
            <person name="Nykrynova M."/>
            <person name="Rychlik I."/>
        </authorList>
    </citation>
    <scope>NUCLEOTIDE SEQUENCE [LARGE SCALE GENOMIC DNA]</scope>
    <source>
        <strain evidence="15">ET39</strain>
    </source>
</reference>
<keyword evidence="15" id="KW-1185">Reference proteome</keyword>
<evidence type="ECO:0000313" key="14">
    <source>
        <dbReference type="EMBL" id="MDM8156892.1"/>
    </source>
</evidence>
<dbReference type="InterPro" id="IPR006262">
    <property type="entry name" value="Cyt_deam_tetra"/>
</dbReference>
<evidence type="ECO:0000313" key="15">
    <source>
        <dbReference type="Proteomes" id="UP001529340"/>
    </source>
</evidence>
<dbReference type="EMBL" id="JAUDCG010000014">
    <property type="protein sequence ID" value="MDM8156892.1"/>
    <property type="molecule type" value="Genomic_DNA"/>
</dbReference>
<comment type="caution">
    <text evidence="14">The sequence shown here is derived from an EMBL/GenBank/DDBJ whole genome shotgun (WGS) entry which is preliminary data.</text>
</comment>
<comment type="similarity">
    <text evidence="3 12">Belongs to the cytidine and deoxycytidylate deaminase family.</text>
</comment>
<organism evidence="14 15">
    <name type="scientific">Amedibacillus dolichus</name>
    <dbReference type="NCBI Taxonomy" id="31971"/>
    <lineage>
        <taxon>Bacteria</taxon>
        <taxon>Bacillati</taxon>
        <taxon>Bacillota</taxon>
        <taxon>Erysipelotrichia</taxon>
        <taxon>Erysipelotrichales</taxon>
        <taxon>Erysipelotrichaceae</taxon>
        <taxon>Amedibacillus</taxon>
    </lineage>
</organism>
<evidence type="ECO:0000256" key="2">
    <source>
        <dbReference type="ARBA" id="ARBA00003949"/>
    </source>
</evidence>
<sequence length="132" mass="13884">MSKEELITAAYAALENAYAPYSHFRVGACVLAKDGRIFCGANVENASYGLCCCAERNALFAAIAAGVRPKDIHALAVVSERERPPAPCGACRQVMSELMPGDALVLMAGSGGVKEMDVASLLPGAFDKEDMQ</sequence>
<evidence type="ECO:0000256" key="1">
    <source>
        <dbReference type="ARBA" id="ARBA00001947"/>
    </source>
</evidence>
<dbReference type="InterPro" id="IPR016192">
    <property type="entry name" value="APOBEC/CMP_deaminase_Zn-bd"/>
</dbReference>
<dbReference type="PANTHER" id="PTHR11644">
    <property type="entry name" value="CYTIDINE DEAMINASE"/>
    <property type="match status" value="1"/>
</dbReference>
<keyword evidence="7 12" id="KW-0378">Hydrolase</keyword>
<keyword evidence="8 12" id="KW-0862">Zinc</keyword>
<comment type="catalytic activity">
    <reaction evidence="11 12">
        <text>cytidine + H2O + H(+) = uridine + NH4(+)</text>
        <dbReference type="Rhea" id="RHEA:16069"/>
        <dbReference type="ChEBI" id="CHEBI:15377"/>
        <dbReference type="ChEBI" id="CHEBI:15378"/>
        <dbReference type="ChEBI" id="CHEBI:16704"/>
        <dbReference type="ChEBI" id="CHEBI:17562"/>
        <dbReference type="ChEBI" id="CHEBI:28938"/>
        <dbReference type="EC" id="3.5.4.5"/>
    </reaction>
</comment>
<comment type="catalytic activity">
    <reaction evidence="10 12">
        <text>2'-deoxycytidine + H2O + H(+) = 2'-deoxyuridine + NH4(+)</text>
        <dbReference type="Rhea" id="RHEA:13433"/>
        <dbReference type="ChEBI" id="CHEBI:15377"/>
        <dbReference type="ChEBI" id="CHEBI:15378"/>
        <dbReference type="ChEBI" id="CHEBI:15698"/>
        <dbReference type="ChEBI" id="CHEBI:16450"/>
        <dbReference type="ChEBI" id="CHEBI:28938"/>
        <dbReference type="EC" id="3.5.4.5"/>
    </reaction>
</comment>
<evidence type="ECO:0000256" key="12">
    <source>
        <dbReference type="RuleBase" id="RU364006"/>
    </source>
</evidence>
<proteinExistence type="inferred from homology"/>
<evidence type="ECO:0000256" key="6">
    <source>
        <dbReference type="ARBA" id="ARBA00022723"/>
    </source>
</evidence>
<dbReference type="Pfam" id="PF00383">
    <property type="entry name" value="dCMP_cyt_deam_1"/>
    <property type="match status" value="1"/>
</dbReference>
<comment type="function">
    <text evidence="2 12">This enzyme scavenges exogenous and endogenous cytidine and 2'-deoxycytidine for UMP synthesis.</text>
</comment>
<evidence type="ECO:0000256" key="4">
    <source>
        <dbReference type="ARBA" id="ARBA00012783"/>
    </source>
</evidence>
<dbReference type="GO" id="GO:0004126">
    <property type="term" value="F:cytidine deaminase activity"/>
    <property type="evidence" value="ECO:0007669"/>
    <property type="project" value="UniProtKB-EC"/>
</dbReference>
<dbReference type="CDD" id="cd01283">
    <property type="entry name" value="cytidine_deaminase"/>
    <property type="match status" value="1"/>
</dbReference>
<gene>
    <name evidence="14" type="primary">cdd</name>
    <name evidence="14" type="ORF">QUV96_04485</name>
</gene>
<dbReference type="NCBIfam" id="NF004064">
    <property type="entry name" value="PRK05578.1"/>
    <property type="match status" value="1"/>
</dbReference>
<dbReference type="RefSeq" id="WP_289607357.1">
    <property type="nucleotide sequence ID" value="NZ_JAUDCG010000014.1"/>
</dbReference>
<dbReference type="EC" id="3.5.4.5" evidence="4 12"/>
<evidence type="ECO:0000256" key="8">
    <source>
        <dbReference type="ARBA" id="ARBA00022833"/>
    </source>
</evidence>
<evidence type="ECO:0000256" key="7">
    <source>
        <dbReference type="ARBA" id="ARBA00022801"/>
    </source>
</evidence>
<protein>
    <recommendedName>
        <fullName evidence="5 12">Cytidine deaminase</fullName>
        <ecNumber evidence="4 12">3.5.4.5</ecNumber>
    </recommendedName>
    <alternativeName>
        <fullName evidence="9 12">Cytidine aminohydrolase</fullName>
    </alternativeName>
</protein>
<keyword evidence="6 12" id="KW-0479">Metal-binding</keyword>
<dbReference type="InterPro" id="IPR050202">
    <property type="entry name" value="Cyt/Deoxycyt_deaminase"/>
</dbReference>